<dbReference type="Proteomes" id="UP000017127">
    <property type="component" value="Unassembled WGS sequence"/>
</dbReference>
<reference evidence="1 2" key="1">
    <citation type="journal article" date="2013" name="Front. Microbiol.">
        <title>Comparative genomic analyses of the cyanobacterium, Lyngbya aestuarii BL J, a powerful hydrogen producer.</title>
        <authorList>
            <person name="Kothari A."/>
            <person name="Vaughn M."/>
            <person name="Garcia-Pichel F."/>
        </authorList>
    </citation>
    <scope>NUCLEOTIDE SEQUENCE [LARGE SCALE GENOMIC DNA]</scope>
    <source>
        <strain evidence="1 2">BL J</strain>
    </source>
</reference>
<sequence length="78" mass="9124">MRDHTQVLTNGFSFQSMTSKKPSESSRSFEQLGQICFDSPVVQRQTKNRIEYQSILNYKTNCFTDNFTNSSFLLSIEW</sequence>
<keyword evidence="2" id="KW-1185">Reference proteome</keyword>
<organism evidence="1 2">
    <name type="scientific">Lyngbya aestuarii BL J</name>
    <dbReference type="NCBI Taxonomy" id="1348334"/>
    <lineage>
        <taxon>Bacteria</taxon>
        <taxon>Bacillati</taxon>
        <taxon>Cyanobacteriota</taxon>
        <taxon>Cyanophyceae</taxon>
        <taxon>Oscillatoriophycideae</taxon>
        <taxon>Oscillatoriales</taxon>
        <taxon>Microcoleaceae</taxon>
        <taxon>Lyngbya</taxon>
    </lineage>
</organism>
<evidence type="ECO:0000313" key="2">
    <source>
        <dbReference type="Proteomes" id="UP000017127"/>
    </source>
</evidence>
<dbReference type="EMBL" id="AUZM01000101">
    <property type="protein sequence ID" value="ERT04380.1"/>
    <property type="molecule type" value="Genomic_DNA"/>
</dbReference>
<accession>U7QBK5</accession>
<protein>
    <submittedName>
        <fullName evidence="1">Uncharacterized protein</fullName>
    </submittedName>
</protein>
<evidence type="ECO:0000313" key="1">
    <source>
        <dbReference type="EMBL" id="ERT04380.1"/>
    </source>
</evidence>
<dbReference type="AlphaFoldDB" id="U7QBK5"/>
<name>U7QBK5_9CYAN</name>
<gene>
    <name evidence="1" type="ORF">M595_5667</name>
</gene>
<comment type="caution">
    <text evidence="1">The sequence shown here is derived from an EMBL/GenBank/DDBJ whole genome shotgun (WGS) entry which is preliminary data.</text>
</comment>
<proteinExistence type="predicted"/>